<feature type="region of interest" description="Disordered" evidence="5">
    <location>
        <begin position="485"/>
        <end position="504"/>
    </location>
</feature>
<dbReference type="InterPro" id="IPR005829">
    <property type="entry name" value="Sugar_transporter_CS"/>
</dbReference>
<dbReference type="InterPro" id="IPR036259">
    <property type="entry name" value="MFS_trans_sf"/>
</dbReference>
<dbReference type="Gene3D" id="1.20.1250.20">
    <property type="entry name" value="MFS general substrate transporter like domains"/>
    <property type="match status" value="1"/>
</dbReference>
<keyword evidence="4 6" id="KW-0472">Membrane</keyword>
<dbReference type="InterPro" id="IPR020846">
    <property type="entry name" value="MFS_dom"/>
</dbReference>
<feature type="domain" description="Major facilitator superfamily (MFS) profile" evidence="7">
    <location>
        <begin position="27"/>
        <end position="482"/>
    </location>
</feature>
<dbReference type="PANTHER" id="PTHR23501:SF197">
    <property type="entry name" value="COMD"/>
    <property type="match status" value="1"/>
</dbReference>
<organism evidence="8 9">
    <name type="scientific">Streptomyces canus</name>
    <dbReference type="NCBI Taxonomy" id="58343"/>
    <lineage>
        <taxon>Bacteria</taxon>
        <taxon>Bacillati</taxon>
        <taxon>Actinomycetota</taxon>
        <taxon>Actinomycetes</taxon>
        <taxon>Kitasatosporales</taxon>
        <taxon>Streptomycetaceae</taxon>
        <taxon>Streptomyces</taxon>
        <taxon>Streptomyces aurantiacus group</taxon>
    </lineage>
</organism>
<accession>A0AAW8FR04</accession>
<proteinExistence type="predicted"/>
<dbReference type="PROSITE" id="PS50850">
    <property type="entry name" value="MFS"/>
    <property type="match status" value="1"/>
</dbReference>
<reference evidence="8" key="1">
    <citation type="submission" date="2023-07" db="EMBL/GenBank/DDBJ databases">
        <title>Comparative genomics of wheat-associated soil bacteria to identify genetic determinants of phenazine resistance.</title>
        <authorList>
            <person name="Mouncey N."/>
        </authorList>
    </citation>
    <scope>NUCLEOTIDE SEQUENCE</scope>
    <source>
        <strain evidence="8">V4I22</strain>
    </source>
</reference>
<gene>
    <name evidence="8" type="ORF">QFZ22_008394</name>
</gene>
<dbReference type="RefSeq" id="WP_306984754.1">
    <property type="nucleotide sequence ID" value="NZ_JAUSYQ010000002.1"/>
</dbReference>
<feature type="transmembrane region" description="Helical" evidence="6">
    <location>
        <begin position="61"/>
        <end position="80"/>
    </location>
</feature>
<feature type="transmembrane region" description="Helical" evidence="6">
    <location>
        <begin position="376"/>
        <end position="397"/>
    </location>
</feature>
<feature type="transmembrane region" description="Helical" evidence="6">
    <location>
        <begin position="314"/>
        <end position="335"/>
    </location>
</feature>
<evidence type="ECO:0000256" key="4">
    <source>
        <dbReference type="ARBA" id="ARBA00023136"/>
    </source>
</evidence>
<evidence type="ECO:0000256" key="3">
    <source>
        <dbReference type="ARBA" id="ARBA00022989"/>
    </source>
</evidence>
<evidence type="ECO:0000256" key="1">
    <source>
        <dbReference type="ARBA" id="ARBA00004651"/>
    </source>
</evidence>
<feature type="transmembrane region" description="Helical" evidence="6">
    <location>
        <begin position="244"/>
        <end position="261"/>
    </location>
</feature>
<comment type="caution">
    <text evidence="8">The sequence shown here is derived from an EMBL/GenBank/DDBJ whole genome shotgun (WGS) entry which is preliminary data.</text>
</comment>
<comment type="subcellular location">
    <subcellularLocation>
        <location evidence="1">Cell membrane</location>
        <topology evidence="1">Multi-pass membrane protein</topology>
    </subcellularLocation>
</comment>
<dbReference type="InterPro" id="IPR011701">
    <property type="entry name" value="MFS"/>
</dbReference>
<dbReference type="Pfam" id="PF07690">
    <property type="entry name" value="MFS_1"/>
    <property type="match status" value="1"/>
</dbReference>
<sequence length="504" mass="51712">MTATGAGTTAETPEPGAEAPPAARHIITAGALLALILSSMDVSIVGTALPRMAADLGALSLYSWVGVSYGMAAAVVIPIGGKLGDLFGRKPLLMAGLGGFVLASLLGALAQNMALLIVARTVQGVCAGLLTANIFTLIGEIYTAERRAQIQGVFFSVAGLGMVAGPPLGGVITDNWGWPWVFWINVPLAALALLAVTAVPFKQVGGRWQDIDVLGVLTLSAGLVPLLFGLSLTGDGHAWGSPEVLGPVLGGLMVLGVFCLVESRYARQPLVPFELFKVNQVAVLVVVSFLSAVAMMGTTFYVPLLYQGVLGVSATYSGSLLIPLAVAMMVVPPLTGKYLPSVPHYRYLGAAAFALLVVGLVMLSRVRPGSGDWMPLLAMVIVGIGVGIIFPLTTTVVQSAVPLELLGVGTSQIQFWRTFASPVSIAVLGTLLSTRAGGLGSGGGSGPSPERLADGLSDVFMVGAVLAAIGLVITLFLKEIPLRGAPAKPRPAVESEVAASKDAT</sequence>
<feature type="transmembrane region" description="Helical" evidence="6">
    <location>
        <begin position="347"/>
        <end position="364"/>
    </location>
</feature>
<evidence type="ECO:0000256" key="2">
    <source>
        <dbReference type="ARBA" id="ARBA00022692"/>
    </source>
</evidence>
<keyword evidence="3 6" id="KW-1133">Transmembrane helix</keyword>
<evidence type="ECO:0000256" key="6">
    <source>
        <dbReference type="SAM" id="Phobius"/>
    </source>
</evidence>
<dbReference type="Proteomes" id="UP001234216">
    <property type="component" value="Unassembled WGS sequence"/>
</dbReference>
<feature type="transmembrane region" description="Helical" evidence="6">
    <location>
        <begin position="213"/>
        <end position="232"/>
    </location>
</feature>
<dbReference type="EMBL" id="JAUSZV010000005">
    <property type="protein sequence ID" value="MDQ0912409.1"/>
    <property type="molecule type" value="Genomic_DNA"/>
</dbReference>
<feature type="transmembrane region" description="Helical" evidence="6">
    <location>
        <begin position="180"/>
        <end position="201"/>
    </location>
</feature>
<dbReference type="PROSITE" id="PS00217">
    <property type="entry name" value="SUGAR_TRANSPORT_2"/>
    <property type="match status" value="1"/>
</dbReference>
<dbReference type="SUPFAM" id="SSF103473">
    <property type="entry name" value="MFS general substrate transporter"/>
    <property type="match status" value="2"/>
</dbReference>
<feature type="transmembrane region" description="Helical" evidence="6">
    <location>
        <begin position="92"/>
        <end position="111"/>
    </location>
</feature>
<feature type="transmembrane region" description="Helical" evidence="6">
    <location>
        <begin position="281"/>
        <end position="302"/>
    </location>
</feature>
<dbReference type="PANTHER" id="PTHR23501">
    <property type="entry name" value="MAJOR FACILITATOR SUPERFAMILY"/>
    <property type="match status" value="1"/>
</dbReference>
<feature type="transmembrane region" description="Helical" evidence="6">
    <location>
        <begin position="117"/>
        <end position="138"/>
    </location>
</feature>
<dbReference type="Gene3D" id="1.20.1720.10">
    <property type="entry name" value="Multidrug resistance protein D"/>
    <property type="match status" value="1"/>
</dbReference>
<dbReference type="PRINTS" id="PR01036">
    <property type="entry name" value="TCRTETB"/>
</dbReference>
<dbReference type="GO" id="GO:0022857">
    <property type="term" value="F:transmembrane transporter activity"/>
    <property type="evidence" value="ECO:0007669"/>
    <property type="project" value="InterPro"/>
</dbReference>
<feature type="region of interest" description="Disordered" evidence="5">
    <location>
        <begin position="1"/>
        <end position="20"/>
    </location>
</feature>
<evidence type="ECO:0000313" key="9">
    <source>
        <dbReference type="Proteomes" id="UP001234216"/>
    </source>
</evidence>
<name>A0AAW8FR04_9ACTN</name>
<dbReference type="GO" id="GO:0005886">
    <property type="term" value="C:plasma membrane"/>
    <property type="evidence" value="ECO:0007669"/>
    <property type="project" value="UniProtKB-SubCell"/>
</dbReference>
<keyword evidence="2 6" id="KW-0812">Transmembrane</keyword>
<evidence type="ECO:0000259" key="7">
    <source>
        <dbReference type="PROSITE" id="PS50850"/>
    </source>
</evidence>
<feature type="transmembrane region" description="Helical" evidence="6">
    <location>
        <begin position="26"/>
        <end position="49"/>
    </location>
</feature>
<dbReference type="AlphaFoldDB" id="A0AAW8FR04"/>
<evidence type="ECO:0000256" key="5">
    <source>
        <dbReference type="SAM" id="MobiDB-lite"/>
    </source>
</evidence>
<protein>
    <submittedName>
        <fullName evidence="8">EmrB/QacA subfamily drug resistance transporter</fullName>
    </submittedName>
</protein>
<feature type="transmembrane region" description="Helical" evidence="6">
    <location>
        <begin position="150"/>
        <end position="168"/>
    </location>
</feature>
<feature type="transmembrane region" description="Helical" evidence="6">
    <location>
        <begin position="459"/>
        <end position="477"/>
    </location>
</feature>
<evidence type="ECO:0000313" key="8">
    <source>
        <dbReference type="EMBL" id="MDQ0912409.1"/>
    </source>
</evidence>